<reference evidence="1" key="1">
    <citation type="journal article" date="2023" name="Mol. Biol. Evol.">
        <title>Third-Generation Sequencing Reveals the Adaptive Role of the Epigenome in Three Deep-Sea Polychaetes.</title>
        <authorList>
            <person name="Perez M."/>
            <person name="Aroh O."/>
            <person name="Sun Y."/>
            <person name="Lan Y."/>
            <person name="Juniper S.K."/>
            <person name="Young C.R."/>
            <person name="Angers B."/>
            <person name="Qian P.Y."/>
        </authorList>
    </citation>
    <scope>NUCLEOTIDE SEQUENCE</scope>
    <source>
        <strain evidence="1">R07B-5</strain>
    </source>
</reference>
<evidence type="ECO:0000313" key="2">
    <source>
        <dbReference type="Proteomes" id="UP001209878"/>
    </source>
</evidence>
<gene>
    <name evidence="1" type="ORF">NP493_559g01052</name>
</gene>
<evidence type="ECO:0000313" key="1">
    <source>
        <dbReference type="EMBL" id="KAK2178159.1"/>
    </source>
</evidence>
<name>A0AAD9KV04_RIDPI</name>
<dbReference type="EMBL" id="JAODUO010000558">
    <property type="protein sequence ID" value="KAK2178159.1"/>
    <property type="molecule type" value="Genomic_DNA"/>
</dbReference>
<organism evidence="1 2">
    <name type="scientific">Ridgeia piscesae</name>
    <name type="common">Tubeworm</name>
    <dbReference type="NCBI Taxonomy" id="27915"/>
    <lineage>
        <taxon>Eukaryota</taxon>
        <taxon>Metazoa</taxon>
        <taxon>Spiralia</taxon>
        <taxon>Lophotrochozoa</taxon>
        <taxon>Annelida</taxon>
        <taxon>Polychaeta</taxon>
        <taxon>Sedentaria</taxon>
        <taxon>Canalipalpata</taxon>
        <taxon>Sabellida</taxon>
        <taxon>Siboglinidae</taxon>
        <taxon>Ridgeia</taxon>
    </lineage>
</organism>
<accession>A0AAD9KV04</accession>
<keyword evidence="2" id="KW-1185">Reference proteome</keyword>
<dbReference type="AlphaFoldDB" id="A0AAD9KV04"/>
<sequence length="129" mass="15717">MLHFRHTQTLLYLHIVFYRHNRPTSVYPMKCVMLMKDNYKVMLTKYHCYMVKIMFQYLMSDLQMCSQSHNRYRSHEIPNTQLCQFIFLLWDTFCYKTAVSLMSFKGLSHDTCKNSYMHVNNINFARSSW</sequence>
<comment type="caution">
    <text evidence="1">The sequence shown here is derived from an EMBL/GenBank/DDBJ whole genome shotgun (WGS) entry which is preliminary data.</text>
</comment>
<proteinExistence type="predicted"/>
<protein>
    <submittedName>
        <fullName evidence="1">Uncharacterized protein</fullName>
    </submittedName>
</protein>
<dbReference type="Proteomes" id="UP001209878">
    <property type="component" value="Unassembled WGS sequence"/>
</dbReference>